<organism evidence="8 9">
    <name type="scientific">Sphingobacterium nematocida</name>
    <dbReference type="NCBI Taxonomy" id="1513896"/>
    <lineage>
        <taxon>Bacteria</taxon>
        <taxon>Pseudomonadati</taxon>
        <taxon>Bacteroidota</taxon>
        <taxon>Sphingobacteriia</taxon>
        <taxon>Sphingobacteriales</taxon>
        <taxon>Sphingobacteriaceae</taxon>
        <taxon>Sphingobacterium</taxon>
    </lineage>
</organism>
<keyword evidence="5 7" id="KW-1133">Transmembrane helix</keyword>
<keyword evidence="6 7" id="KW-0472">Membrane</keyword>
<dbReference type="GO" id="GO:0005886">
    <property type="term" value="C:plasma membrane"/>
    <property type="evidence" value="ECO:0007669"/>
    <property type="project" value="UniProtKB-SubCell"/>
</dbReference>
<dbReference type="OrthoDB" id="9813193at2"/>
<comment type="similarity">
    <text evidence="2">Belongs to the DoxX family.</text>
</comment>
<feature type="transmembrane region" description="Helical" evidence="7">
    <location>
        <begin position="12"/>
        <end position="33"/>
    </location>
</feature>
<sequence length="133" mass="14376">MSTVNTKKDIALLILRVTIGLTMLIFHGLPKLMGGPEKWKKIGLSMGNLGIDFLPSVWGFSASIVESLCALFIVLGLWTRPNSILLAFTMLIATISHLTAGDGFNVASHAIELMAVFIALFLTGPGKYSVDKR</sequence>
<evidence type="ECO:0000256" key="4">
    <source>
        <dbReference type="ARBA" id="ARBA00022692"/>
    </source>
</evidence>
<evidence type="ECO:0000313" key="8">
    <source>
        <dbReference type="EMBL" id="SKB80329.1"/>
    </source>
</evidence>
<accession>A0A1T5E933</accession>
<feature type="transmembrane region" description="Helical" evidence="7">
    <location>
        <begin position="84"/>
        <end position="100"/>
    </location>
</feature>
<evidence type="ECO:0000313" key="9">
    <source>
        <dbReference type="Proteomes" id="UP000190150"/>
    </source>
</evidence>
<protein>
    <submittedName>
        <fullName evidence="8">Putative oxidoreductase</fullName>
    </submittedName>
</protein>
<keyword evidence="4 7" id="KW-0812">Transmembrane</keyword>
<feature type="transmembrane region" description="Helical" evidence="7">
    <location>
        <begin position="53"/>
        <end position="77"/>
    </location>
</feature>
<dbReference type="AlphaFoldDB" id="A0A1T5E933"/>
<evidence type="ECO:0000256" key="6">
    <source>
        <dbReference type="ARBA" id="ARBA00023136"/>
    </source>
</evidence>
<dbReference type="RefSeq" id="WP_079643344.1">
    <property type="nucleotide sequence ID" value="NZ_FUZF01000010.1"/>
</dbReference>
<name>A0A1T5E933_9SPHI</name>
<evidence type="ECO:0000256" key="2">
    <source>
        <dbReference type="ARBA" id="ARBA00006679"/>
    </source>
</evidence>
<comment type="subcellular location">
    <subcellularLocation>
        <location evidence="1">Cell membrane</location>
        <topology evidence="1">Multi-pass membrane protein</topology>
    </subcellularLocation>
</comment>
<keyword evidence="9" id="KW-1185">Reference proteome</keyword>
<dbReference type="InterPro" id="IPR032808">
    <property type="entry name" value="DoxX"/>
</dbReference>
<gene>
    <name evidence="8" type="ORF">SAMN05660841_02431</name>
</gene>
<feature type="transmembrane region" description="Helical" evidence="7">
    <location>
        <begin position="106"/>
        <end position="124"/>
    </location>
</feature>
<evidence type="ECO:0000256" key="5">
    <source>
        <dbReference type="ARBA" id="ARBA00022989"/>
    </source>
</evidence>
<evidence type="ECO:0000256" key="3">
    <source>
        <dbReference type="ARBA" id="ARBA00022475"/>
    </source>
</evidence>
<dbReference type="PANTHER" id="PTHR33452">
    <property type="entry name" value="OXIDOREDUCTASE CATD-RELATED"/>
    <property type="match status" value="1"/>
</dbReference>
<evidence type="ECO:0000256" key="7">
    <source>
        <dbReference type="SAM" id="Phobius"/>
    </source>
</evidence>
<dbReference type="Proteomes" id="UP000190150">
    <property type="component" value="Unassembled WGS sequence"/>
</dbReference>
<dbReference type="PANTHER" id="PTHR33452:SF1">
    <property type="entry name" value="INNER MEMBRANE PROTEIN YPHA-RELATED"/>
    <property type="match status" value="1"/>
</dbReference>
<evidence type="ECO:0000256" key="1">
    <source>
        <dbReference type="ARBA" id="ARBA00004651"/>
    </source>
</evidence>
<dbReference type="EMBL" id="FUZF01000010">
    <property type="protein sequence ID" value="SKB80329.1"/>
    <property type="molecule type" value="Genomic_DNA"/>
</dbReference>
<proteinExistence type="inferred from homology"/>
<dbReference type="STRING" id="1513896.SAMN05660841_02431"/>
<dbReference type="Pfam" id="PF07681">
    <property type="entry name" value="DoxX"/>
    <property type="match status" value="1"/>
</dbReference>
<dbReference type="InterPro" id="IPR051907">
    <property type="entry name" value="DoxX-like_oxidoreductase"/>
</dbReference>
<reference evidence="9" key="1">
    <citation type="submission" date="2017-02" db="EMBL/GenBank/DDBJ databases">
        <authorList>
            <person name="Varghese N."/>
            <person name="Submissions S."/>
        </authorList>
    </citation>
    <scope>NUCLEOTIDE SEQUENCE [LARGE SCALE GENOMIC DNA]</scope>
    <source>
        <strain evidence="9">DSM 24091</strain>
    </source>
</reference>
<keyword evidence="3" id="KW-1003">Cell membrane</keyword>